<feature type="transmembrane region" description="Helical" evidence="6">
    <location>
        <begin position="184"/>
        <end position="202"/>
    </location>
</feature>
<gene>
    <name evidence="7" type="ORF">ACFOEN_06925</name>
</gene>
<keyword evidence="8" id="KW-1185">Reference proteome</keyword>
<evidence type="ECO:0000256" key="2">
    <source>
        <dbReference type="ARBA" id="ARBA00022475"/>
    </source>
</evidence>
<feature type="transmembrane region" description="Helical" evidence="6">
    <location>
        <begin position="104"/>
        <end position="123"/>
    </location>
</feature>
<feature type="transmembrane region" description="Helical" evidence="6">
    <location>
        <begin position="144"/>
        <end position="164"/>
    </location>
</feature>
<evidence type="ECO:0000256" key="4">
    <source>
        <dbReference type="ARBA" id="ARBA00022989"/>
    </source>
</evidence>
<sequence length="404" mass="44392">MSERTLNPLTWFAAGRHAVEYGRRVLQRMREEELPTAAASLTFSTLLALVPLAAVTLAIFTAFPLFAALREALQEYFIESLMPPTVSDPIIGFFNGVAQKARSLTVFGLLFLFVSALLVLVTIENALNKIWRTQRRKGSWATRLLSWWGALTLGPVLLGFSLYLTGLAAAQVSGIKALSWFTNFTLLLVPVLLAALGWAIVYKTVPHATVRWKHALIGALLAAICFELVKRGFASYLSTYANFRQLYGALSVVPIFLLWIYVCWLITLGGAVITALAPEWGVIECKREARVGDRLADCLAAVRLLQAARGEAPYALDFEGIATRADMPREDAQSALDALEKLGWVRRVEASEERELTYVLAVDPNAVTLSPLLDATVLADQHPQLRQLSAQLATLRATPLAQAL</sequence>
<reference evidence="8" key="1">
    <citation type="journal article" date="2019" name="Int. J. Syst. Evol. Microbiol.">
        <title>The Global Catalogue of Microorganisms (GCM) 10K type strain sequencing project: providing services to taxonomists for standard genome sequencing and annotation.</title>
        <authorList>
            <consortium name="The Broad Institute Genomics Platform"/>
            <consortium name="The Broad Institute Genome Sequencing Center for Infectious Disease"/>
            <person name="Wu L."/>
            <person name="Ma J."/>
        </authorList>
    </citation>
    <scope>NUCLEOTIDE SEQUENCE [LARGE SCALE GENOMIC DNA]</scope>
    <source>
        <strain evidence="8">KCTC 52168</strain>
    </source>
</reference>
<dbReference type="Proteomes" id="UP001595556">
    <property type="component" value="Unassembled WGS sequence"/>
</dbReference>
<dbReference type="Pfam" id="PF03631">
    <property type="entry name" value="Virul_fac_BrkB"/>
    <property type="match status" value="1"/>
</dbReference>
<feature type="transmembrane region" description="Helical" evidence="6">
    <location>
        <begin position="214"/>
        <end position="233"/>
    </location>
</feature>
<dbReference type="PANTHER" id="PTHR30213:SF0">
    <property type="entry name" value="UPF0761 MEMBRANE PROTEIN YIHY"/>
    <property type="match status" value="1"/>
</dbReference>
<evidence type="ECO:0000313" key="7">
    <source>
        <dbReference type="EMBL" id="MFC3147370.1"/>
    </source>
</evidence>
<dbReference type="PANTHER" id="PTHR30213">
    <property type="entry name" value="INNER MEMBRANE PROTEIN YHJD"/>
    <property type="match status" value="1"/>
</dbReference>
<evidence type="ECO:0000313" key="8">
    <source>
        <dbReference type="Proteomes" id="UP001595556"/>
    </source>
</evidence>
<name>A0ABV7H4H9_9BURK</name>
<protein>
    <submittedName>
        <fullName evidence="7">YihY family inner membrane protein</fullName>
    </submittedName>
</protein>
<keyword evidence="2" id="KW-1003">Cell membrane</keyword>
<feature type="transmembrane region" description="Helical" evidence="6">
    <location>
        <begin position="253"/>
        <end position="277"/>
    </location>
</feature>
<dbReference type="EMBL" id="JBHRTI010000003">
    <property type="protein sequence ID" value="MFC3147370.1"/>
    <property type="molecule type" value="Genomic_DNA"/>
</dbReference>
<evidence type="ECO:0000256" key="3">
    <source>
        <dbReference type="ARBA" id="ARBA00022692"/>
    </source>
</evidence>
<keyword evidence="5 6" id="KW-0472">Membrane</keyword>
<feature type="transmembrane region" description="Helical" evidence="6">
    <location>
        <begin position="37"/>
        <end position="63"/>
    </location>
</feature>
<evidence type="ECO:0000256" key="5">
    <source>
        <dbReference type="ARBA" id="ARBA00023136"/>
    </source>
</evidence>
<keyword evidence="3 6" id="KW-0812">Transmembrane</keyword>
<comment type="subcellular location">
    <subcellularLocation>
        <location evidence="1">Cell membrane</location>
        <topology evidence="1">Multi-pass membrane protein</topology>
    </subcellularLocation>
</comment>
<evidence type="ECO:0000256" key="6">
    <source>
        <dbReference type="SAM" id="Phobius"/>
    </source>
</evidence>
<dbReference type="NCBIfam" id="TIGR00765">
    <property type="entry name" value="yihY_not_rbn"/>
    <property type="match status" value="1"/>
</dbReference>
<organism evidence="7 8">
    <name type="scientific">Piscinibacterium candidicorallinum</name>
    <dbReference type="NCBI Taxonomy" id="1793872"/>
    <lineage>
        <taxon>Bacteria</taxon>
        <taxon>Pseudomonadati</taxon>
        <taxon>Pseudomonadota</taxon>
        <taxon>Betaproteobacteria</taxon>
        <taxon>Burkholderiales</taxon>
        <taxon>Piscinibacterium</taxon>
    </lineage>
</organism>
<accession>A0ABV7H4H9</accession>
<dbReference type="RefSeq" id="WP_377302322.1">
    <property type="nucleotide sequence ID" value="NZ_CP180191.1"/>
</dbReference>
<evidence type="ECO:0000256" key="1">
    <source>
        <dbReference type="ARBA" id="ARBA00004651"/>
    </source>
</evidence>
<proteinExistence type="predicted"/>
<keyword evidence="4 6" id="KW-1133">Transmembrane helix</keyword>
<dbReference type="InterPro" id="IPR017039">
    <property type="entry name" value="Virul_fac_BrkB"/>
</dbReference>
<comment type="caution">
    <text evidence="7">The sequence shown here is derived from an EMBL/GenBank/DDBJ whole genome shotgun (WGS) entry which is preliminary data.</text>
</comment>